<keyword evidence="1" id="KW-1133">Transmembrane helix</keyword>
<name>X1UP34_9ZZZZ</name>
<reference evidence="2" key="1">
    <citation type="journal article" date="2014" name="Front. Microbiol.">
        <title>High frequency of phylogenetically diverse reductive dehalogenase-homologous genes in deep subseafloor sedimentary metagenomes.</title>
        <authorList>
            <person name="Kawai M."/>
            <person name="Futagami T."/>
            <person name="Toyoda A."/>
            <person name="Takaki Y."/>
            <person name="Nishi S."/>
            <person name="Hori S."/>
            <person name="Arai W."/>
            <person name="Tsubouchi T."/>
            <person name="Morono Y."/>
            <person name="Uchiyama I."/>
            <person name="Ito T."/>
            <person name="Fujiyama A."/>
            <person name="Inagaki F."/>
            <person name="Takami H."/>
        </authorList>
    </citation>
    <scope>NUCLEOTIDE SEQUENCE</scope>
    <source>
        <strain evidence="2">Expedition CK06-06</strain>
    </source>
</reference>
<organism evidence="2">
    <name type="scientific">marine sediment metagenome</name>
    <dbReference type="NCBI Taxonomy" id="412755"/>
    <lineage>
        <taxon>unclassified sequences</taxon>
        <taxon>metagenomes</taxon>
        <taxon>ecological metagenomes</taxon>
    </lineage>
</organism>
<keyword evidence="1" id="KW-0812">Transmembrane</keyword>
<dbReference type="AlphaFoldDB" id="X1UP34"/>
<sequence length="182" mass="20791">MVKLEKIAEVISLELENRMKDPKPLSEAESRLLVGRIGDITNRIGSYRVNIEIKENRYDALMKESRAAQIKKTELLRSIQIESDVLMEELRQIQVKKTELSRDAGEQHDILMVQLREVQTEKAKLERLESDKMYTTETIVPAEEPEEPIRPNIPLNIVVAAIIGLVIGLGLVFFLESLEKAK</sequence>
<evidence type="ECO:0000313" key="2">
    <source>
        <dbReference type="EMBL" id="GAJ19238.1"/>
    </source>
</evidence>
<gene>
    <name evidence="2" type="ORF">S12H4_56781</name>
</gene>
<evidence type="ECO:0000256" key="1">
    <source>
        <dbReference type="SAM" id="Phobius"/>
    </source>
</evidence>
<dbReference type="EMBL" id="BARW01036614">
    <property type="protein sequence ID" value="GAJ19238.1"/>
    <property type="molecule type" value="Genomic_DNA"/>
</dbReference>
<evidence type="ECO:0008006" key="3">
    <source>
        <dbReference type="Google" id="ProtNLM"/>
    </source>
</evidence>
<accession>X1UP34</accession>
<protein>
    <recommendedName>
        <fullName evidence="3">Tyrosine kinase G-rich domain-containing protein</fullName>
    </recommendedName>
</protein>
<proteinExistence type="predicted"/>
<keyword evidence="1" id="KW-0472">Membrane</keyword>
<feature type="transmembrane region" description="Helical" evidence="1">
    <location>
        <begin position="153"/>
        <end position="175"/>
    </location>
</feature>
<comment type="caution">
    <text evidence="2">The sequence shown here is derived from an EMBL/GenBank/DDBJ whole genome shotgun (WGS) entry which is preliminary data.</text>
</comment>